<gene>
    <name evidence="6" type="ORF">C942_04895</name>
</gene>
<evidence type="ECO:0000256" key="1">
    <source>
        <dbReference type="ARBA" id="ARBA00004496"/>
    </source>
</evidence>
<dbReference type="GO" id="GO:0005737">
    <property type="term" value="C:cytoplasm"/>
    <property type="evidence" value="ECO:0007669"/>
    <property type="project" value="UniProtKB-SubCell"/>
</dbReference>
<dbReference type="PANTHER" id="PTHR47892">
    <property type="entry name" value="UNIVERSAL STRESS PROTEIN E"/>
    <property type="match status" value="1"/>
</dbReference>
<dbReference type="PANTHER" id="PTHR47892:SF1">
    <property type="entry name" value="UNIVERSAL STRESS PROTEIN E"/>
    <property type="match status" value="1"/>
</dbReference>
<comment type="function">
    <text evidence="4">Required for resistance to DNA-damaging agents.</text>
</comment>
<reference evidence="6 7" key="1">
    <citation type="submission" date="2012-12" db="EMBL/GenBank/DDBJ databases">
        <title>Genome Assembly of Photobacterium sp. AK15.</title>
        <authorList>
            <person name="Khatri I."/>
            <person name="Vaidya B."/>
            <person name="Srinivas T.N.R."/>
            <person name="Subramanian S."/>
            <person name="Pinnaka A."/>
        </authorList>
    </citation>
    <scope>NUCLEOTIDE SEQUENCE [LARGE SCALE GENOMIC DNA]</scope>
    <source>
        <strain evidence="6 7">AK15</strain>
    </source>
</reference>
<accession>L8JD96</accession>
<feature type="domain" description="UspA" evidence="5">
    <location>
        <begin position="3"/>
        <end position="145"/>
    </location>
</feature>
<dbReference type="Gene3D" id="3.40.50.12370">
    <property type="match status" value="1"/>
</dbReference>
<dbReference type="AlphaFoldDB" id="L8JD96"/>
<dbReference type="SUPFAM" id="SSF52402">
    <property type="entry name" value="Adenine nucleotide alpha hydrolases-like"/>
    <property type="match status" value="2"/>
</dbReference>
<dbReference type="Pfam" id="PF00582">
    <property type="entry name" value="Usp"/>
    <property type="match status" value="2"/>
</dbReference>
<keyword evidence="7" id="KW-1185">Reference proteome</keyword>
<dbReference type="PRINTS" id="PR01438">
    <property type="entry name" value="UNVRSLSTRESS"/>
</dbReference>
<comment type="caution">
    <text evidence="6">The sequence shown here is derived from an EMBL/GenBank/DDBJ whole genome shotgun (WGS) entry which is preliminary data.</text>
</comment>
<dbReference type="InterPro" id="IPR006015">
    <property type="entry name" value="Universal_stress_UspA"/>
</dbReference>
<evidence type="ECO:0000313" key="6">
    <source>
        <dbReference type="EMBL" id="ELR66233.1"/>
    </source>
</evidence>
<dbReference type="RefSeq" id="WP_007464559.1">
    <property type="nucleotide sequence ID" value="NZ_AMZO01000009.1"/>
</dbReference>
<dbReference type="InterPro" id="IPR006016">
    <property type="entry name" value="UspA"/>
</dbReference>
<evidence type="ECO:0000256" key="2">
    <source>
        <dbReference type="ARBA" id="ARBA00008791"/>
    </source>
</evidence>
<dbReference type="EMBL" id="AMZO01000009">
    <property type="protein sequence ID" value="ELR66233.1"/>
    <property type="molecule type" value="Genomic_DNA"/>
</dbReference>
<protein>
    <submittedName>
        <fullName evidence="6">Universal stress protein family 1</fullName>
    </submittedName>
</protein>
<dbReference type="CDD" id="cd00293">
    <property type="entry name" value="USP-like"/>
    <property type="match status" value="1"/>
</dbReference>
<sequence>MTFRRILIPVLPEQDLGPSFHQALEFANNFDASLTLLTIIEDLAELKELASYSITTLDLLDKTTQAYYHQLNAHTHELKKQYPRISFNTLIRVGIPFIEIIKAANENQTDLIIIDTHLHAKTTTCQWGSTTRHLMRKSNIPIWSVHEKQQSIKRIVAAIDVTTSSSTEFNEKIISIAHEFSAICQAELLPCHAWRLETEGYLRKWNSYTDLDIALVAKQLREDRADRLKSLISPYEASGTQINIRMLEGDPKQIVPQFVKKEDIDLVVMGSLSRTGIAGLLMGNSAEYMLDALKCSVVTIKPDDFCSPVLS</sequence>
<dbReference type="OrthoDB" id="239260at2"/>
<keyword evidence="3" id="KW-0963">Cytoplasm</keyword>
<feature type="domain" description="UspA" evidence="5">
    <location>
        <begin position="152"/>
        <end position="301"/>
    </location>
</feature>
<dbReference type="Proteomes" id="UP000011134">
    <property type="component" value="Unassembled WGS sequence"/>
</dbReference>
<evidence type="ECO:0000259" key="5">
    <source>
        <dbReference type="Pfam" id="PF00582"/>
    </source>
</evidence>
<dbReference type="PATRIC" id="fig|1056511.3.peg.1709"/>
<name>L8JD96_9GAMM</name>
<comment type="subcellular location">
    <subcellularLocation>
        <location evidence="1">Cytoplasm</location>
    </subcellularLocation>
</comment>
<organism evidence="6 7">
    <name type="scientific">Photobacterium marinum</name>
    <dbReference type="NCBI Taxonomy" id="1056511"/>
    <lineage>
        <taxon>Bacteria</taxon>
        <taxon>Pseudomonadati</taxon>
        <taxon>Pseudomonadota</taxon>
        <taxon>Gammaproteobacteria</taxon>
        <taxon>Vibrionales</taxon>
        <taxon>Vibrionaceae</taxon>
        <taxon>Photobacterium</taxon>
    </lineage>
</organism>
<evidence type="ECO:0000256" key="4">
    <source>
        <dbReference type="ARBA" id="ARBA00037131"/>
    </source>
</evidence>
<evidence type="ECO:0000256" key="3">
    <source>
        <dbReference type="ARBA" id="ARBA00022490"/>
    </source>
</evidence>
<proteinExistence type="inferred from homology"/>
<evidence type="ECO:0000313" key="7">
    <source>
        <dbReference type="Proteomes" id="UP000011134"/>
    </source>
</evidence>
<comment type="similarity">
    <text evidence="2">Belongs to the universal stress protein A family.</text>
</comment>